<name>A0A7J6LS30_PERCH</name>
<evidence type="ECO:0000313" key="1">
    <source>
        <dbReference type="EMBL" id="KAF4662014.1"/>
    </source>
</evidence>
<proteinExistence type="predicted"/>
<comment type="caution">
    <text evidence="1">The sequence shown here is derived from an EMBL/GenBank/DDBJ whole genome shotgun (WGS) entry which is preliminary data.</text>
</comment>
<dbReference type="OrthoDB" id="311022at2759"/>
<dbReference type="AlphaFoldDB" id="A0A7J6LS30"/>
<dbReference type="EMBL" id="JAAPAO010000359">
    <property type="protein sequence ID" value="KAF4662014.1"/>
    <property type="molecule type" value="Genomic_DNA"/>
</dbReference>
<evidence type="ECO:0000313" key="2">
    <source>
        <dbReference type="Proteomes" id="UP000591131"/>
    </source>
</evidence>
<gene>
    <name evidence="1" type="ORF">FOL47_006418</name>
</gene>
<keyword evidence="2" id="KW-1185">Reference proteome</keyword>
<organism evidence="1 2">
    <name type="scientific">Perkinsus chesapeaki</name>
    <name type="common">Clam parasite</name>
    <name type="synonym">Perkinsus andrewsi</name>
    <dbReference type="NCBI Taxonomy" id="330153"/>
    <lineage>
        <taxon>Eukaryota</taxon>
        <taxon>Sar</taxon>
        <taxon>Alveolata</taxon>
        <taxon>Perkinsozoa</taxon>
        <taxon>Perkinsea</taxon>
        <taxon>Perkinsida</taxon>
        <taxon>Perkinsidae</taxon>
        <taxon>Perkinsus</taxon>
    </lineage>
</organism>
<dbReference type="Proteomes" id="UP000591131">
    <property type="component" value="Unassembled WGS sequence"/>
</dbReference>
<reference evidence="1 2" key="1">
    <citation type="submission" date="2020-04" db="EMBL/GenBank/DDBJ databases">
        <title>Perkinsus chesapeaki whole genome sequence.</title>
        <authorList>
            <person name="Bogema D.R."/>
        </authorList>
    </citation>
    <scope>NUCLEOTIDE SEQUENCE [LARGE SCALE GENOMIC DNA]</scope>
    <source>
        <strain evidence="1">ATCC PRA-425</strain>
    </source>
</reference>
<sequence length="222" mass="24456">MLIGEVVSEIGNIDRTYLVALSAEAQGIGKTLQSTKTRYTWKIEIVDDRAIASGGRRDYKLHILEMTYSRLSGKKKVSFDGVVRYSIQTPKSSAFEFNMVLEGRLLSIVPQGDDYVLRIDGMAFEFFEARPPPPPVLAKPISYPINTVRSPQDDSAGLDKLSPPSLETTAVLSYAKGEEDFLAGAVLDPFGDQHAEESLKEEANEEAKLWGLPPPVAFTDDT</sequence>
<accession>A0A7J6LS30</accession>
<protein>
    <submittedName>
        <fullName evidence="1">Uncharacterized protein</fullName>
    </submittedName>
</protein>